<dbReference type="Proteomes" id="UP000276029">
    <property type="component" value="Unassembled WGS sequence"/>
</dbReference>
<gene>
    <name evidence="2" type="ORF">DFR51_1387</name>
    <name evidence="1" type="ORF">SmB9_24580</name>
</gene>
<dbReference type="InterPro" id="IPR009097">
    <property type="entry name" value="Cyclic_Pdiesterase"/>
</dbReference>
<dbReference type="AlphaFoldDB" id="A0AAD1D757"/>
<dbReference type="KEGG" id="smic:SmB9_24580"/>
<name>A0AAD1D757_SPHMI</name>
<dbReference type="GO" id="GO:0016874">
    <property type="term" value="F:ligase activity"/>
    <property type="evidence" value="ECO:0007669"/>
    <property type="project" value="UniProtKB-KW"/>
</dbReference>
<dbReference type="EMBL" id="RBWX01000007">
    <property type="protein sequence ID" value="RKS91816.1"/>
    <property type="molecule type" value="Genomic_DNA"/>
</dbReference>
<evidence type="ECO:0000313" key="3">
    <source>
        <dbReference type="Proteomes" id="UP000275727"/>
    </source>
</evidence>
<reference evidence="1 3" key="1">
    <citation type="submission" date="2018-06" db="EMBL/GenBank/DDBJ databases">
        <title>Complete Genome Sequence of the Microcystin-Degrading Bacterium Sphingosinicella microcystinivorans Strain B-9.</title>
        <authorList>
            <person name="Jin H."/>
            <person name="Nishizawa T."/>
            <person name="Guo Y."/>
            <person name="Nishizawa A."/>
            <person name="Park H."/>
            <person name="Kato H."/>
            <person name="Tsuji K."/>
            <person name="Harada K."/>
        </authorList>
    </citation>
    <scope>NUCLEOTIDE SEQUENCE [LARGE SCALE GENOMIC DNA]</scope>
    <source>
        <strain evidence="1 3">B9</strain>
    </source>
</reference>
<dbReference type="SUPFAM" id="SSF55144">
    <property type="entry name" value="LigT-like"/>
    <property type="match status" value="1"/>
</dbReference>
<sequence length="194" mass="21361">MQNVVFHRYFLALRPPSLLATTLGMMGCVYHLAGSRLPADRLHITLAMLGGTYEAPQPRLVERVGEALHDITLPAQRPVFDQLVRANDRALLTASEPLTFIESFRHELVERLSSAGISADVPASPPHMTLAHGHQWRTGTESIDPISWRADELVLIESHVGAGRHMTRGSWALGEVTEKVQLPLPLALPEKMAA</sequence>
<dbReference type="EMBL" id="AP018711">
    <property type="protein sequence ID" value="BBE34800.1"/>
    <property type="molecule type" value="Genomic_DNA"/>
</dbReference>
<proteinExistence type="predicted"/>
<dbReference type="Gene3D" id="3.90.1140.10">
    <property type="entry name" value="Cyclic phosphodiesterase"/>
    <property type="match status" value="1"/>
</dbReference>
<keyword evidence="4" id="KW-1185">Reference proteome</keyword>
<evidence type="ECO:0000313" key="2">
    <source>
        <dbReference type="EMBL" id="RKS91816.1"/>
    </source>
</evidence>
<accession>A0AAD1D757</accession>
<dbReference type="RefSeq" id="WP_121048367.1">
    <property type="nucleotide sequence ID" value="NZ_AP018711.1"/>
</dbReference>
<organism evidence="1 3">
    <name type="scientific">Sphingosinicella microcystinivorans</name>
    <dbReference type="NCBI Taxonomy" id="335406"/>
    <lineage>
        <taxon>Bacteria</taxon>
        <taxon>Pseudomonadati</taxon>
        <taxon>Pseudomonadota</taxon>
        <taxon>Alphaproteobacteria</taxon>
        <taxon>Sphingomonadales</taxon>
        <taxon>Sphingosinicellaceae</taxon>
        <taxon>Sphingosinicella</taxon>
    </lineage>
</organism>
<dbReference type="Proteomes" id="UP000275727">
    <property type="component" value="Chromosome"/>
</dbReference>
<protein>
    <submittedName>
        <fullName evidence="2">2'-5' RNA ligase</fullName>
    </submittedName>
</protein>
<evidence type="ECO:0000313" key="4">
    <source>
        <dbReference type="Proteomes" id="UP000276029"/>
    </source>
</evidence>
<reference evidence="2 4" key="2">
    <citation type="submission" date="2018-10" db="EMBL/GenBank/DDBJ databases">
        <title>Genomic Encyclopedia of Type Strains, Phase IV (KMG-IV): sequencing the most valuable type-strain genomes for metagenomic binning, comparative biology and taxonomic classification.</title>
        <authorList>
            <person name="Goeker M."/>
        </authorList>
    </citation>
    <scope>NUCLEOTIDE SEQUENCE [LARGE SCALE GENOMIC DNA]</scope>
    <source>
        <strain evidence="2 4">DSM 19791</strain>
    </source>
</reference>
<evidence type="ECO:0000313" key="1">
    <source>
        <dbReference type="EMBL" id="BBE34800.1"/>
    </source>
</evidence>
<keyword evidence="2" id="KW-0436">Ligase</keyword>
<dbReference type="Pfam" id="PF13563">
    <property type="entry name" value="2_5_RNA_ligase2"/>
    <property type="match status" value="1"/>
</dbReference>